<evidence type="ECO:0000313" key="2">
    <source>
        <dbReference type="Proteomes" id="UP000567179"/>
    </source>
</evidence>
<accession>A0A8H5F0N9</accession>
<protein>
    <submittedName>
        <fullName evidence="1">Uncharacterized protein</fullName>
    </submittedName>
</protein>
<dbReference type="SUPFAM" id="SSF48452">
    <property type="entry name" value="TPR-like"/>
    <property type="match status" value="3"/>
</dbReference>
<gene>
    <name evidence="1" type="ORF">D9619_008384</name>
</gene>
<dbReference type="Proteomes" id="UP000567179">
    <property type="component" value="Unassembled WGS sequence"/>
</dbReference>
<reference evidence="1 2" key="1">
    <citation type="journal article" date="2020" name="ISME J.">
        <title>Uncovering the hidden diversity of litter-decomposition mechanisms in mushroom-forming fungi.</title>
        <authorList>
            <person name="Floudas D."/>
            <person name="Bentzer J."/>
            <person name="Ahren D."/>
            <person name="Johansson T."/>
            <person name="Persson P."/>
            <person name="Tunlid A."/>
        </authorList>
    </citation>
    <scope>NUCLEOTIDE SEQUENCE [LARGE SCALE GENOMIC DNA]</scope>
    <source>
        <strain evidence="1 2">CBS 101986</strain>
    </source>
</reference>
<keyword evidence="2" id="KW-1185">Reference proteome</keyword>
<dbReference type="InterPro" id="IPR011990">
    <property type="entry name" value="TPR-like_helical_dom_sf"/>
</dbReference>
<dbReference type="EMBL" id="JAACJJ010000029">
    <property type="protein sequence ID" value="KAF5319331.1"/>
    <property type="molecule type" value="Genomic_DNA"/>
</dbReference>
<comment type="caution">
    <text evidence="1">The sequence shown here is derived from an EMBL/GenBank/DDBJ whole genome shotgun (WGS) entry which is preliminary data.</text>
</comment>
<name>A0A8H5F0N9_9AGAR</name>
<evidence type="ECO:0000313" key="1">
    <source>
        <dbReference type="EMBL" id="KAF5319331.1"/>
    </source>
</evidence>
<dbReference type="AlphaFoldDB" id="A0A8H5F0N9"/>
<dbReference type="InterPro" id="IPR019734">
    <property type="entry name" value="TPR_rpt"/>
</dbReference>
<proteinExistence type="predicted"/>
<dbReference type="Gene3D" id="1.25.40.10">
    <property type="entry name" value="Tetratricopeptide repeat domain"/>
    <property type="match status" value="2"/>
</dbReference>
<organism evidence="1 2">
    <name type="scientific">Psilocybe cf. subviscida</name>
    <dbReference type="NCBI Taxonomy" id="2480587"/>
    <lineage>
        <taxon>Eukaryota</taxon>
        <taxon>Fungi</taxon>
        <taxon>Dikarya</taxon>
        <taxon>Basidiomycota</taxon>
        <taxon>Agaricomycotina</taxon>
        <taxon>Agaricomycetes</taxon>
        <taxon>Agaricomycetidae</taxon>
        <taxon>Agaricales</taxon>
        <taxon>Agaricineae</taxon>
        <taxon>Strophariaceae</taxon>
        <taxon>Psilocybe</taxon>
    </lineage>
</organism>
<dbReference type="SMART" id="SM00028">
    <property type="entry name" value="TPR"/>
    <property type="match status" value="6"/>
</dbReference>
<dbReference type="OrthoDB" id="3038309at2759"/>
<sequence>MLPRGYTGLYAKHPYSSRFPLACAISLSLLLLLSLTLCGVFPEPCPRILLMDPLSVTLAVVSLATAVKDIVEFGQKIHKSFAKVSNNLRNAQRVAGDIKEMVEDIRLFCEDHKDILEDMTDFGLALQGLHVKFQGFAASILPLLPQTGGGRQDRLIRGWAAWRNNNKIEGSILGLQSDVVKVIRIYIMKSSMRTEVGLARIHQDTSRGFTGVHYGMAQGFEVIRRHISALHITAATTTMSYLSHESLDTTSDEVNRNVTMFAQSTPSASTPMLRTPEAITEEVMTTAYIKFQVNVIVMTLENMSKQPISAPNSVSPSSHGIGEFDSSLPLEECSMSTKRLRYHVVRQITTIHDLLDTKHMQTISIYDGARRLNNLAVGLRELDMRHESILIGNWTITLMRTLADVSSSGQPNLVATLALCLLNQSSAYHNIGDNIQSLRAIEESYAITQNLRDQYSGDARFDELHSDVLLQYARYIDSERSIEMSVEAMLVMEGILDVQAFDESYETVVQPNSSFLDHLFSSAPTISSILTYALALKGLGFYLSTNEDPEISLDLALLSIAVYRKIVSVHGDQYKVYLANALAYLIELGIVGLIPAEELIDIVDECAQLFREMSGTNPLSYARELVNVMWVKATTLEKLNRDAEAIATWEEIARLAEQIVQDSELYSEALYSLSKQFRRLERHDEAVRTGTLAIAAYQDGEECNAQASGYYLLSQDLHHLRRYMESTEAARKSVELHRRLTIREPEKWAFSLNRSLFNLASCLVALMDYSEALIACKESVSILNNLLNTDTGPSSAVIEDSLLVLHYLTMIAGTLGDKEECLKVYSATVEHLHKLCKLHPQNGDIIVSLWRIDCDYVSNMLEAEQLQEAQQYIDRWLEVWNNKPEAISESSHATWCASMILLKSDILVAQGCTEQALLATQKVQGIVRTFISTDETCFCQMILSMLREAKLRSRLSDGREALRVAEEALRICRDTKLWPDMADELMQSLNTVASTALSCQNYERALEAAREGCISPEGLNHWQNRENLSSLYPSMLASLSFSEANLDRHGTAAEYAHRAVDASREIGEMKARISATTAEQSYMETRGNLAEILLATGNLAQAQQICEERSVYFSKRVEQRMGDYCDLAPILHMLGTLCCNEGRHEEGEAAAKELTRIMKMLGSAFPSLQDQVKIQLRRQTKVPILRILNDMSEKLDCGHQADVLSLFTA</sequence>